<reference evidence="5 6" key="1">
    <citation type="journal article" date="2024" name="Science">
        <title>Giant polyketide synthase enzymes in the biosynthesis of giant marine polyether toxins.</title>
        <authorList>
            <person name="Fallon T.R."/>
            <person name="Shende V.V."/>
            <person name="Wierzbicki I.H."/>
            <person name="Pendleton A.L."/>
            <person name="Watervoot N.F."/>
            <person name="Auber R.P."/>
            <person name="Gonzalez D.J."/>
            <person name="Wisecaver J.H."/>
            <person name="Moore B.S."/>
        </authorList>
    </citation>
    <scope>NUCLEOTIDE SEQUENCE [LARGE SCALE GENOMIC DNA]</scope>
    <source>
        <strain evidence="5 6">12B1</strain>
    </source>
</reference>
<evidence type="ECO:0000256" key="2">
    <source>
        <dbReference type="ARBA" id="ARBA00023004"/>
    </source>
</evidence>
<evidence type="ECO:0000256" key="1">
    <source>
        <dbReference type="ARBA" id="ARBA00022723"/>
    </source>
</evidence>
<dbReference type="PROSITE" id="PS51007">
    <property type="entry name" value="CYTC"/>
    <property type="match status" value="1"/>
</dbReference>
<feature type="domain" description="Cytochrome c" evidence="4">
    <location>
        <begin position="29"/>
        <end position="131"/>
    </location>
</feature>
<dbReference type="GO" id="GO:0046872">
    <property type="term" value="F:metal ion binding"/>
    <property type="evidence" value="ECO:0007669"/>
    <property type="project" value="UniProtKB-KW"/>
</dbReference>
<accession>A0AB34IS47</accession>
<dbReference type="AlphaFoldDB" id="A0AB34IS47"/>
<name>A0AB34IS47_PRYPA</name>
<keyword evidence="6" id="KW-1185">Reference proteome</keyword>
<evidence type="ECO:0000256" key="3">
    <source>
        <dbReference type="PROSITE-ProRule" id="PRU00433"/>
    </source>
</evidence>
<dbReference type="EMBL" id="JBGBPQ010000020">
    <property type="protein sequence ID" value="KAL1504294.1"/>
    <property type="molecule type" value="Genomic_DNA"/>
</dbReference>
<sequence length="131" mass="14150">MPDALDERLGRRFTNASLKSSRQGRGRVEGMPQAEALYVRKHCASCHGATSLVLWSGAPKRKRAHINLQRTIGPQQGGLDVPPPSEWRKKRAAGAHAERTALVQAKADVGAPAVEGTVQPHAARPYAAWVT</sequence>
<dbReference type="GO" id="GO:0009055">
    <property type="term" value="F:electron transfer activity"/>
    <property type="evidence" value="ECO:0007669"/>
    <property type="project" value="InterPro"/>
</dbReference>
<keyword evidence="2 3" id="KW-0408">Iron</keyword>
<protein>
    <recommendedName>
        <fullName evidence="4">Cytochrome c domain-containing protein</fullName>
    </recommendedName>
</protein>
<evidence type="ECO:0000259" key="4">
    <source>
        <dbReference type="PROSITE" id="PS51007"/>
    </source>
</evidence>
<organism evidence="5 6">
    <name type="scientific">Prymnesium parvum</name>
    <name type="common">Toxic golden alga</name>
    <dbReference type="NCBI Taxonomy" id="97485"/>
    <lineage>
        <taxon>Eukaryota</taxon>
        <taxon>Haptista</taxon>
        <taxon>Haptophyta</taxon>
        <taxon>Prymnesiophyceae</taxon>
        <taxon>Prymnesiales</taxon>
        <taxon>Prymnesiaceae</taxon>
        <taxon>Prymnesium</taxon>
    </lineage>
</organism>
<keyword evidence="1 3" id="KW-0479">Metal-binding</keyword>
<evidence type="ECO:0000313" key="5">
    <source>
        <dbReference type="EMBL" id="KAL1504294.1"/>
    </source>
</evidence>
<dbReference type="GO" id="GO:0020037">
    <property type="term" value="F:heme binding"/>
    <property type="evidence" value="ECO:0007669"/>
    <property type="project" value="InterPro"/>
</dbReference>
<keyword evidence="3" id="KW-0349">Heme</keyword>
<dbReference type="InterPro" id="IPR009056">
    <property type="entry name" value="Cyt_c-like_dom"/>
</dbReference>
<comment type="caution">
    <text evidence="5">The sequence shown here is derived from an EMBL/GenBank/DDBJ whole genome shotgun (WGS) entry which is preliminary data.</text>
</comment>
<proteinExistence type="predicted"/>
<gene>
    <name evidence="5" type="ORF">AB1Y20_010702</name>
</gene>
<evidence type="ECO:0000313" key="6">
    <source>
        <dbReference type="Proteomes" id="UP001515480"/>
    </source>
</evidence>
<dbReference type="Proteomes" id="UP001515480">
    <property type="component" value="Unassembled WGS sequence"/>
</dbReference>